<dbReference type="Proteomes" id="UP000187941">
    <property type="component" value="Chromosome"/>
</dbReference>
<evidence type="ECO:0000313" key="1">
    <source>
        <dbReference type="EMBL" id="AQG81679.1"/>
    </source>
</evidence>
<name>A0A1P9X232_9BACT</name>
<dbReference type="EMBL" id="CP014263">
    <property type="protein sequence ID" value="AQG81679.1"/>
    <property type="molecule type" value="Genomic_DNA"/>
</dbReference>
<reference evidence="1 2" key="1">
    <citation type="submission" date="2016-01" db="EMBL/GenBank/DDBJ databases">
        <authorList>
            <person name="Oliw E.H."/>
        </authorList>
    </citation>
    <scope>NUCLEOTIDE SEQUENCE [LARGE SCALE GENOMIC DNA]</scope>
    <source>
        <strain evidence="1 2">DY10</strain>
    </source>
</reference>
<accession>A0A1P9X232</accession>
<organism evidence="1 2">
    <name type="scientific">Spirosoma montaniterrae</name>
    <dbReference type="NCBI Taxonomy" id="1178516"/>
    <lineage>
        <taxon>Bacteria</taxon>
        <taxon>Pseudomonadati</taxon>
        <taxon>Bacteroidota</taxon>
        <taxon>Cytophagia</taxon>
        <taxon>Cytophagales</taxon>
        <taxon>Cytophagaceae</taxon>
        <taxon>Spirosoma</taxon>
    </lineage>
</organism>
<protein>
    <recommendedName>
        <fullName evidence="3">DUF922 domain-containing protein</fullName>
    </recommendedName>
</protein>
<keyword evidence="2" id="KW-1185">Reference proteome</keyword>
<dbReference type="RefSeq" id="WP_077133146.1">
    <property type="nucleotide sequence ID" value="NZ_CP014263.1"/>
</dbReference>
<dbReference type="KEGG" id="smon:AWR27_21650"/>
<evidence type="ECO:0000313" key="2">
    <source>
        <dbReference type="Proteomes" id="UP000187941"/>
    </source>
</evidence>
<sequence length="361" mass="41218">MFVVIRSIGLIFYLLGFLSLPPAPIRLRLQSLPFDPKEYYIAAVTDQRPERGAVARLVLAANQPAQPVDLEGGAATSLRQFINQNMRQNKSLRPIALRILQLRLSESAVGSRVSGTFTYAVGFDLLGKNEDGSENNTRLTEYRGGANYVRPVNNQDVIESTIRQAVVASLKNLNNYMNREANQNEKLAKGIRVVFTDDDRITTDDTVQYNPKRPLTWSDFRAEPRRGSHYAAEVFTSFAYEGRSTVQNGVITLNLKAKAYMLKNSSWGRADAKTPYALNHEQRHFDITKIIVERFKRKIQPDNLTLDDYNSIIQYQFIESYREMNKMQEQYDAETNHSLNQAAQERWNQKIDAELRSLGVK</sequence>
<proteinExistence type="predicted"/>
<dbReference type="OrthoDB" id="5431540at2"/>
<evidence type="ECO:0008006" key="3">
    <source>
        <dbReference type="Google" id="ProtNLM"/>
    </source>
</evidence>
<dbReference type="STRING" id="1178516.AWR27_21650"/>
<dbReference type="AlphaFoldDB" id="A0A1P9X232"/>
<gene>
    <name evidence="1" type="ORF">AWR27_21650</name>
</gene>